<feature type="site" description="Transition state stabilizer" evidence="10">
    <location>
        <position position="232"/>
    </location>
</feature>
<evidence type="ECO:0000256" key="2">
    <source>
        <dbReference type="ARBA" id="ARBA00004713"/>
    </source>
</evidence>
<evidence type="ECO:0000256" key="4">
    <source>
        <dbReference type="ARBA" id="ARBA00012621"/>
    </source>
</evidence>
<keyword evidence="11" id="KW-1133">Transmembrane helix</keyword>
<feature type="transmembrane region" description="Helical" evidence="11">
    <location>
        <begin position="104"/>
        <end position="123"/>
    </location>
</feature>
<evidence type="ECO:0000313" key="13">
    <source>
        <dbReference type="EMBL" id="TWT57553.1"/>
    </source>
</evidence>
<evidence type="ECO:0000313" key="14">
    <source>
        <dbReference type="Proteomes" id="UP000317243"/>
    </source>
</evidence>
<dbReference type="Proteomes" id="UP000317243">
    <property type="component" value="Unassembled WGS sequence"/>
</dbReference>
<proteinExistence type="inferred from homology"/>
<evidence type="ECO:0000256" key="8">
    <source>
        <dbReference type="ARBA" id="ARBA00049183"/>
    </source>
</evidence>
<comment type="caution">
    <text evidence="13">The sequence shown here is derived from an EMBL/GenBank/DDBJ whole genome shotgun (WGS) entry which is preliminary data.</text>
</comment>
<gene>
    <name evidence="13" type="primary">waaA</name>
    <name evidence="13" type="ORF">KOR42_09140</name>
</gene>
<comment type="pathway">
    <text evidence="2 11">Bacterial outer membrane biogenesis; LPS core biosynthesis.</text>
</comment>
<reference evidence="13 14" key="1">
    <citation type="submission" date="2019-02" db="EMBL/GenBank/DDBJ databases">
        <title>Deep-cultivation of Planctomycetes and their phenomic and genomic characterization uncovers novel biology.</title>
        <authorList>
            <person name="Wiegand S."/>
            <person name="Jogler M."/>
            <person name="Boedeker C."/>
            <person name="Pinto D."/>
            <person name="Vollmers J."/>
            <person name="Rivas-Marin E."/>
            <person name="Kohn T."/>
            <person name="Peeters S.H."/>
            <person name="Heuer A."/>
            <person name="Rast P."/>
            <person name="Oberbeckmann S."/>
            <person name="Bunk B."/>
            <person name="Jeske O."/>
            <person name="Meyerdierks A."/>
            <person name="Storesund J.E."/>
            <person name="Kallscheuer N."/>
            <person name="Luecker S."/>
            <person name="Lage O.M."/>
            <person name="Pohl T."/>
            <person name="Merkel B.J."/>
            <person name="Hornburger P."/>
            <person name="Mueller R.-W."/>
            <person name="Bruemmer F."/>
            <person name="Labrenz M."/>
            <person name="Spormann A.M."/>
            <person name="Op Den Camp H."/>
            <person name="Overmann J."/>
            <person name="Amann R."/>
            <person name="Jetten M.S.M."/>
            <person name="Mascher T."/>
            <person name="Medema M.H."/>
            <person name="Devos D.P."/>
            <person name="Kaster A.-K."/>
            <person name="Ovreas L."/>
            <person name="Rohde M."/>
            <person name="Galperin M.Y."/>
            <person name="Jogler C."/>
        </authorList>
    </citation>
    <scope>NUCLEOTIDE SEQUENCE [LARGE SCALE GENOMIC DNA]</scope>
    <source>
        <strain evidence="13 14">KOR42</strain>
    </source>
</reference>
<dbReference type="Gene3D" id="3.40.50.2000">
    <property type="entry name" value="Glycogen Phosphorylase B"/>
    <property type="match status" value="1"/>
</dbReference>
<dbReference type="EMBL" id="SIHI01000001">
    <property type="protein sequence ID" value="TWT57553.1"/>
    <property type="molecule type" value="Genomic_DNA"/>
</dbReference>
<dbReference type="AlphaFoldDB" id="A0A5C5X5M7"/>
<keyword evidence="6 11" id="KW-0808">Transferase</keyword>
<evidence type="ECO:0000256" key="6">
    <source>
        <dbReference type="ARBA" id="ARBA00022679"/>
    </source>
</evidence>
<dbReference type="InterPro" id="IPR038107">
    <property type="entry name" value="Glycos_transf_N_sf"/>
</dbReference>
<dbReference type="FunFam" id="3.40.50.2000:FF:000032">
    <property type="entry name" value="3-deoxy-D-manno-octulosonic acid transferase"/>
    <property type="match status" value="1"/>
</dbReference>
<dbReference type="Gene3D" id="3.40.50.11720">
    <property type="entry name" value="3-Deoxy-D-manno-octulosonic-acid transferase, N-terminal domain"/>
    <property type="match status" value="1"/>
</dbReference>
<comment type="subcellular location">
    <subcellularLocation>
        <location evidence="1">Cell inner membrane</location>
        <topology evidence="1">Single-pass membrane protein</topology>
        <orientation evidence="1">Cytoplasmic side</orientation>
    </subcellularLocation>
    <subcellularLocation>
        <location evidence="11">Cell membrane</location>
    </subcellularLocation>
</comment>
<keyword evidence="11" id="KW-0812">Transmembrane</keyword>
<dbReference type="SUPFAM" id="SSF53756">
    <property type="entry name" value="UDP-Glycosyltransferase/glycogen phosphorylase"/>
    <property type="match status" value="1"/>
</dbReference>
<feature type="domain" description="3-deoxy-D-manno-octulosonic-acid transferase N-terminal" evidence="12">
    <location>
        <begin position="135"/>
        <end position="312"/>
    </location>
</feature>
<comment type="similarity">
    <text evidence="3">Belongs to the glycosyltransferase group 1 family. Glycosyltransferase 30 subfamily.</text>
</comment>
<sequence>MTIEVTDSACGQIGHLDSEPLLYRYSSTGNHETGRERRVSLTGSTVAFRANFASNQSAPSPAKSDLSDSCANQYAGLNRRTYRTVAERCVIEFSSTESPAVKGILFNLVYILGILCALPWLLYRRFRYGKYREGWSQKLGGELPIRTSDANPLIWIHAVSVGEVIQLKQIVDGMRSLDPSLEFLITTTTETGFQVAKEKLAGCQVSYFPLDFTWTVRKALQRVRPSMIVLVELELWPNFLAEASRSKIPVAVINGRMSDQSFNGYRKIRSLIKPSLQDLSLVAVQSEETRNRFVELGSRSDLVHVTGSIKFDGVEIDPSNPNALQLRDFFQLKESEFVWVAGSTQSPEEEMVLDIYLRVLNHLPKSRLIIVPRHPERGTEIAEMIERRGFNVIRRSSPSQQLFDESRKAVGLLDTVGELKACWALADVAFVGGSFGNRGGQNMIEPAAHGIPVSFGPNTRNFRQVVELLLKAEAVKRVADATELEEFIVQSCKNPDEALAMGERAKDLISKQQGATKTTCQLLLNLLGRNTAAAPEQSNAA</sequence>
<keyword evidence="11" id="KW-0448">Lipopolysaccharide biosynthesis</keyword>
<keyword evidence="11" id="KW-0472">Membrane</keyword>
<dbReference type="PANTHER" id="PTHR42755:SF1">
    <property type="entry name" value="3-DEOXY-D-MANNO-OCTULOSONIC ACID TRANSFERASE, MITOCHONDRIAL-RELATED"/>
    <property type="match status" value="1"/>
</dbReference>
<comment type="function">
    <text evidence="11">Involved in lipopolysaccharide (LPS) biosynthesis. Catalyzes the transfer of 3-deoxy-D-manno-octulosonate (Kdo) residue(s) from CMP-Kdo to lipid IV(A), the tetraacyldisaccharide-1,4'-bisphosphate precursor of lipid A.</text>
</comment>
<keyword evidence="13" id="KW-0328">Glycosyltransferase</keyword>
<dbReference type="UniPathway" id="UPA00958"/>
<dbReference type="GO" id="GO:0043842">
    <property type="term" value="F:Kdo transferase activity"/>
    <property type="evidence" value="ECO:0007669"/>
    <property type="project" value="UniProtKB-EC"/>
</dbReference>
<comment type="catalytic activity">
    <reaction evidence="8 11">
        <text>lipid IVA (E. coli) + CMP-3-deoxy-beta-D-manno-octulosonate = alpha-Kdo-(2-&gt;6)-lipid IVA (E. coli) + CMP + H(+)</text>
        <dbReference type="Rhea" id="RHEA:28066"/>
        <dbReference type="ChEBI" id="CHEBI:15378"/>
        <dbReference type="ChEBI" id="CHEBI:58603"/>
        <dbReference type="ChEBI" id="CHEBI:60364"/>
        <dbReference type="ChEBI" id="CHEBI:60377"/>
        <dbReference type="ChEBI" id="CHEBI:85987"/>
        <dbReference type="EC" id="2.4.99.12"/>
    </reaction>
</comment>
<evidence type="ECO:0000256" key="9">
    <source>
        <dbReference type="PIRSR" id="PIRSR639901-1"/>
    </source>
</evidence>
<evidence type="ECO:0000256" key="10">
    <source>
        <dbReference type="PIRSR" id="PIRSR639901-2"/>
    </source>
</evidence>
<dbReference type="InterPro" id="IPR039901">
    <property type="entry name" value="Kdotransferase"/>
</dbReference>
<accession>A0A5C5X5M7</accession>
<evidence type="ECO:0000256" key="3">
    <source>
        <dbReference type="ARBA" id="ARBA00006380"/>
    </source>
</evidence>
<evidence type="ECO:0000259" key="12">
    <source>
        <dbReference type="Pfam" id="PF04413"/>
    </source>
</evidence>
<name>A0A5C5X5M7_9PLAN</name>
<keyword evidence="11" id="KW-1003">Cell membrane</keyword>
<evidence type="ECO:0000256" key="11">
    <source>
        <dbReference type="RuleBase" id="RU365103"/>
    </source>
</evidence>
<dbReference type="Pfam" id="PF04413">
    <property type="entry name" value="Glycos_transf_N"/>
    <property type="match status" value="1"/>
</dbReference>
<organism evidence="13 14">
    <name type="scientific">Thalassoglobus neptunius</name>
    <dbReference type="NCBI Taxonomy" id="1938619"/>
    <lineage>
        <taxon>Bacteria</taxon>
        <taxon>Pseudomonadati</taxon>
        <taxon>Planctomycetota</taxon>
        <taxon>Planctomycetia</taxon>
        <taxon>Planctomycetales</taxon>
        <taxon>Planctomycetaceae</taxon>
        <taxon>Thalassoglobus</taxon>
    </lineage>
</organism>
<dbReference type="InterPro" id="IPR007507">
    <property type="entry name" value="Glycos_transf_N"/>
</dbReference>
<dbReference type="EC" id="2.4.99.12" evidence="4 11"/>
<dbReference type="FunFam" id="3.40.50.11720:FF:000001">
    <property type="entry name" value="3-deoxy-D-manno-octulosonic acid transferase"/>
    <property type="match status" value="1"/>
</dbReference>
<evidence type="ECO:0000256" key="5">
    <source>
        <dbReference type="ARBA" id="ARBA00019077"/>
    </source>
</evidence>
<dbReference type="PANTHER" id="PTHR42755">
    <property type="entry name" value="3-DEOXY-MANNO-OCTULOSONATE CYTIDYLYLTRANSFERASE"/>
    <property type="match status" value="1"/>
</dbReference>
<dbReference type="GO" id="GO:0005886">
    <property type="term" value="C:plasma membrane"/>
    <property type="evidence" value="ECO:0007669"/>
    <property type="project" value="UniProtKB-SubCell"/>
</dbReference>
<evidence type="ECO:0000256" key="7">
    <source>
        <dbReference type="ARBA" id="ARBA00031445"/>
    </source>
</evidence>
<dbReference type="GO" id="GO:0009244">
    <property type="term" value="P:lipopolysaccharide core region biosynthetic process"/>
    <property type="evidence" value="ECO:0007669"/>
    <property type="project" value="UniProtKB-UniRule"/>
</dbReference>
<evidence type="ECO:0000256" key="1">
    <source>
        <dbReference type="ARBA" id="ARBA00004388"/>
    </source>
</evidence>
<dbReference type="GO" id="GO:0009245">
    <property type="term" value="P:lipid A biosynthetic process"/>
    <property type="evidence" value="ECO:0007669"/>
    <property type="project" value="TreeGrafter"/>
</dbReference>
<feature type="active site" description="Proton acceptor" evidence="9">
    <location>
        <position position="163"/>
    </location>
</feature>
<feature type="site" description="Transition state stabilizer" evidence="10">
    <location>
        <position position="310"/>
    </location>
</feature>
<keyword evidence="14" id="KW-1185">Reference proteome</keyword>
<protein>
    <recommendedName>
        <fullName evidence="5 11">3-deoxy-D-manno-octulosonic acid transferase</fullName>
        <shortName evidence="11">Kdo transferase</shortName>
        <ecNumber evidence="4 11">2.4.99.12</ecNumber>
    </recommendedName>
    <alternativeName>
        <fullName evidence="7 11">Lipid IV(A) 3-deoxy-D-manno-octulosonic acid transferase</fullName>
    </alternativeName>
</protein>